<keyword evidence="5" id="KW-0505">Motor protein</keyword>
<dbReference type="PROSITE" id="PS50096">
    <property type="entry name" value="IQ"/>
    <property type="match status" value="1"/>
</dbReference>
<dbReference type="SUPFAM" id="SSF52540">
    <property type="entry name" value="P-loop containing nucleoside triphosphate hydrolases"/>
    <property type="match status" value="1"/>
</dbReference>
<dbReference type="InterPro" id="IPR027417">
    <property type="entry name" value="P-loop_NTPase"/>
</dbReference>
<keyword evidence="1" id="KW-0547">Nucleotide-binding</keyword>
<dbReference type="InterPro" id="IPR036064">
    <property type="entry name" value="MYSc_Myo18"/>
</dbReference>
<dbReference type="CDD" id="cd01386">
    <property type="entry name" value="MYSc_Myo18"/>
    <property type="match status" value="1"/>
</dbReference>
<dbReference type="Gene3D" id="3.40.850.10">
    <property type="entry name" value="Kinesin motor domain"/>
    <property type="match status" value="1"/>
</dbReference>
<feature type="coiled-coil region" evidence="7">
    <location>
        <begin position="1274"/>
        <end position="1377"/>
    </location>
</feature>
<dbReference type="GO" id="GO:0005524">
    <property type="term" value="F:ATP binding"/>
    <property type="evidence" value="ECO:0007669"/>
    <property type="project" value="UniProtKB-KW"/>
</dbReference>
<evidence type="ECO:0000256" key="6">
    <source>
        <dbReference type="PROSITE-ProRule" id="PRU00782"/>
    </source>
</evidence>
<evidence type="ECO:0000256" key="8">
    <source>
        <dbReference type="SAM" id="MobiDB-lite"/>
    </source>
</evidence>
<dbReference type="SMART" id="SM00242">
    <property type="entry name" value="MYSc"/>
    <property type="match status" value="1"/>
</dbReference>
<dbReference type="Gene3D" id="6.20.240.20">
    <property type="match status" value="1"/>
</dbReference>
<evidence type="ECO:0000256" key="7">
    <source>
        <dbReference type="SAM" id="Coils"/>
    </source>
</evidence>
<reference evidence="10" key="2">
    <citation type="submission" date="2025-09" db="UniProtKB">
        <authorList>
            <consortium name="Ensembl"/>
        </authorList>
    </citation>
    <scope>IDENTIFICATION</scope>
</reference>
<dbReference type="PANTHER" id="PTHR45615">
    <property type="entry name" value="MYOSIN HEAVY CHAIN, NON-MUSCLE"/>
    <property type="match status" value="1"/>
</dbReference>
<evidence type="ECO:0000256" key="1">
    <source>
        <dbReference type="ARBA" id="ARBA00022741"/>
    </source>
</evidence>
<keyword evidence="6" id="KW-0009">Actin-binding</keyword>
<feature type="coiled-coil region" evidence="7">
    <location>
        <begin position="1440"/>
        <end position="1502"/>
    </location>
</feature>
<keyword evidence="4 6" id="KW-0518">Myosin</keyword>
<organism evidence="10 11">
    <name type="scientific">Varanus komodoensis</name>
    <name type="common">Komodo dragon</name>
    <dbReference type="NCBI Taxonomy" id="61221"/>
    <lineage>
        <taxon>Eukaryota</taxon>
        <taxon>Metazoa</taxon>
        <taxon>Chordata</taxon>
        <taxon>Craniata</taxon>
        <taxon>Vertebrata</taxon>
        <taxon>Euteleostomi</taxon>
        <taxon>Lepidosauria</taxon>
        <taxon>Squamata</taxon>
        <taxon>Bifurcata</taxon>
        <taxon>Unidentata</taxon>
        <taxon>Episquamata</taxon>
        <taxon>Toxicofera</taxon>
        <taxon>Anguimorpha</taxon>
        <taxon>Paleoanguimorpha</taxon>
        <taxon>Varanoidea</taxon>
        <taxon>Varanidae</taxon>
        <taxon>Varanus</taxon>
    </lineage>
</organism>
<keyword evidence="11" id="KW-1185">Reference proteome</keyword>
<dbReference type="PANTHER" id="PTHR45615:SF8">
    <property type="entry name" value="UNCONVENTIONAL MYOSIN-XVIIIB"/>
    <property type="match status" value="1"/>
</dbReference>
<evidence type="ECO:0000259" key="9">
    <source>
        <dbReference type="PROSITE" id="PS51456"/>
    </source>
</evidence>
<dbReference type="Gene3D" id="1.20.120.720">
    <property type="entry name" value="Myosin VI head, motor domain, U50 subdomain"/>
    <property type="match status" value="1"/>
</dbReference>
<dbReference type="PRINTS" id="PR00193">
    <property type="entry name" value="MYOSINHEAVY"/>
</dbReference>
<name>A0A8D2Q8L0_VARKO</name>
<evidence type="ECO:0000256" key="4">
    <source>
        <dbReference type="ARBA" id="ARBA00023123"/>
    </source>
</evidence>
<evidence type="ECO:0000256" key="3">
    <source>
        <dbReference type="ARBA" id="ARBA00023054"/>
    </source>
</evidence>
<evidence type="ECO:0000313" key="11">
    <source>
        <dbReference type="Proteomes" id="UP000694545"/>
    </source>
</evidence>
<feature type="coiled-coil region" evidence="7">
    <location>
        <begin position="982"/>
        <end position="1051"/>
    </location>
</feature>
<comment type="caution">
    <text evidence="6">Lacks conserved residue(s) required for the propagation of feature annotation.</text>
</comment>
<dbReference type="Gene3D" id="1.10.10.820">
    <property type="match status" value="1"/>
</dbReference>
<feature type="domain" description="Myosin motor" evidence="9">
    <location>
        <begin position="48"/>
        <end position="790"/>
    </location>
</feature>
<feature type="compositionally biased region" description="Low complexity" evidence="8">
    <location>
        <begin position="1541"/>
        <end position="1558"/>
    </location>
</feature>
<dbReference type="Ensembl" id="ENSVKKT00000028260.1">
    <property type="protein sequence ID" value="ENSVKKP00000027592.1"/>
    <property type="gene ID" value="ENSVKKG00000017919.1"/>
</dbReference>
<feature type="coiled-coil region" evidence="7">
    <location>
        <begin position="861"/>
        <end position="909"/>
    </location>
</feature>
<dbReference type="Proteomes" id="UP000694545">
    <property type="component" value="Unplaced"/>
</dbReference>
<comment type="similarity">
    <text evidence="6">Belongs to the TRAFAC class myosin-kinesin ATPase superfamily. Myosin family.</text>
</comment>
<dbReference type="GO" id="GO:0005737">
    <property type="term" value="C:cytoplasm"/>
    <property type="evidence" value="ECO:0007669"/>
    <property type="project" value="TreeGrafter"/>
</dbReference>
<dbReference type="OMA" id="NICRQKS"/>
<protein>
    <submittedName>
        <fullName evidence="10">Myosin XVIIIB</fullName>
    </submittedName>
</protein>
<dbReference type="InterPro" id="IPR001609">
    <property type="entry name" value="Myosin_head_motor_dom-like"/>
</dbReference>
<dbReference type="Gene3D" id="4.10.270.10">
    <property type="entry name" value="Myosin, subunit A"/>
    <property type="match status" value="1"/>
</dbReference>
<dbReference type="GO" id="GO:0003774">
    <property type="term" value="F:cytoskeletal motor activity"/>
    <property type="evidence" value="ECO:0007669"/>
    <property type="project" value="InterPro"/>
</dbReference>
<keyword evidence="3 7" id="KW-0175">Coiled coil</keyword>
<accession>A0A8D2Q8L0</accession>
<feature type="region of interest" description="Disordered" evidence="8">
    <location>
        <begin position="1504"/>
        <end position="1594"/>
    </location>
</feature>
<dbReference type="PROSITE" id="PS51456">
    <property type="entry name" value="MYOSIN_MOTOR"/>
    <property type="match status" value="1"/>
</dbReference>
<evidence type="ECO:0000256" key="5">
    <source>
        <dbReference type="ARBA" id="ARBA00023175"/>
    </source>
</evidence>
<evidence type="ECO:0000313" key="10">
    <source>
        <dbReference type="Ensembl" id="ENSVKKP00000027592.1"/>
    </source>
</evidence>
<dbReference type="GO" id="GO:0016460">
    <property type="term" value="C:myosin II complex"/>
    <property type="evidence" value="ECO:0007669"/>
    <property type="project" value="TreeGrafter"/>
</dbReference>
<reference evidence="10" key="1">
    <citation type="submission" date="2025-08" db="UniProtKB">
        <authorList>
            <consortium name="Ensembl"/>
        </authorList>
    </citation>
    <scope>IDENTIFICATION</scope>
</reference>
<proteinExistence type="inferred from homology"/>
<feature type="coiled-coil region" evidence="7">
    <location>
        <begin position="1109"/>
        <end position="1200"/>
    </location>
</feature>
<keyword evidence="2" id="KW-0067">ATP-binding</keyword>
<dbReference type="GO" id="GO:0016461">
    <property type="term" value="C:unconventional myosin complex"/>
    <property type="evidence" value="ECO:0007669"/>
    <property type="project" value="TreeGrafter"/>
</dbReference>
<evidence type="ECO:0000256" key="2">
    <source>
        <dbReference type="ARBA" id="ARBA00022840"/>
    </source>
</evidence>
<dbReference type="GO" id="GO:0032982">
    <property type="term" value="C:myosin filament"/>
    <property type="evidence" value="ECO:0007669"/>
    <property type="project" value="TreeGrafter"/>
</dbReference>
<dbReference type="InterPro" id="IPR036961">
    <property type="entry name" value="Kinesin_motor_dom_sf"/>
</dbReference>
<dbReference type="GO" id="GO:0031032">
    <property type="term" value="P:actomyosin structure organization"/>
    <property type="evidence" value="ECO:0007669"/>
    <property type="project" value="TreeGrafter"/>
</dbReference>
<sequence length="1594" mass="176618">AEDVWYEAEKVWLVQKEGFALGQSGSCPGGLMLGGSEGRDGVNPPQFDRAEDLASLPSLNEASALHTLRQRYQSQLLYTYAGPDLVALGPHVPVAGCSRKAFRGRQDGLPPHIFAVAQRALWNMQLQRQDQTILPLGRSGSGRTACCQQALEYLAATAGSVDDRVTVEKIQAMFRVLGAFGAVSTGHSDASTRFSMLMALDFGPSGRITAAHLQTLLLEKIRVAQQPEGESSFNVFAQMLAGLDLDQRYGREGRGLGLADEKQKASAAFAQLRAAMGTLGISAGEQGAIWRVLAGIYHLGAAGACRGKAWPGGLGRKQFMRFEWAGHAAEALGCDFEELTTAVFKHHLRRIIEQATSGVFETPSRVSAGPKLTGLECVEGMASGLYEELFAAVVSLINRSFSSSHLSTASIMVVDTPGFHNPRHQKKERAATFEEFCHNYAHERLQGLFHQRTFLAALERYQEEKIEVAFDLPELSPAATVAIADQNSSQVHVSAGGQADGPKGLLWILDEEALIPGSSDSAAVQRLCSYFAREGLSDEGRGPLRKCEQELQFEVAHQLGRDPVRYDAAGWVRKGKWNLSAQNAAQLLQQSSVDLFLPRAKVPLACRAVAGLEGAGQAALRRVGCVRKTFSSSFAAVRKRSVCAQIKLQLDAIINLVKRSQIHFVHCLVPRTEAERAGETPLQPCGGPGGASMAAWDILALRVQLSGGQILDAIRLHRIGFADRMALPQFRRRFQILAQPVMKKYTSAYEMTDESKVAPSATGDLPSPSSACRQVFLKAGVLPRLEKQREKLVSQNLPLLQAACKGFLSRQRYKKLKIQHLAARCIQKNLAVFQAVRGWPWWRLLCGLRPLLTASLAEGQLRAKEELLTMLRKKLENSELSRQELQQSTEALETKVVDLMAELSDERAKGDVVCQVMEAEQAERLRGAREVAELQVRAGAGGVCVPGWGAGSPGRLFRAGAVVHGVIAPPRVVAGDEWQMRLDCAETEIGFLRKRVSQLEERLEQEQAAKQELEQKLREAQKAHEGARRMAQQLQRKSKQLACDLEDARLLFEEGPSGKSRWCSVFLSRSPPRPQQKESENTGLSQRIALLASQVQELGSLSDPGANAAAALQKRLWDLESRASEQQQELSVQAGTVEQLEQLHMRLELEMERMKQLHQKALEDKEEELEDVRQSCQKRLRQLEMQREQECEEKQTMLREKRDLEGLIATLCEQIGHRDFDVEKRLRRDLKRTHALLADVQLLLQTSGADPGAAGSKVELEKLRGQWEESVARCAEAEQSQKLLAAELEGLRTELEVDEQLYQLQHEKADLLKHLDEDQEDLNELMAKHKALIAQSATDIDQIRELQAQLEEARKEKASLQEKLQVAQGRVAYLEQAMVERSVVSRQEALICDLQNKMEFQSVQIKRFEMLVLRLRDSVIKMGEELETAKENEAREGENAQYYQVRMEEMKADMNELVQRELEASRRRIELEKQVEELSAVRQTLQADLETSIRRIADLQAALEEVHSSDESDTESPQAEGPSRLTPRPGTAADRRPVREAASPSFPARAGAASAAGSIPNQMPGVWLRAVPPHPPPALHQNPHPTRAVNQAGL</sequence>
<dbReference type="Pfam" id="PF00063">
    <property type="entry name" value="Myosin_head"/>
    <property type="match status" value="1"/>
</dbReference>
<dbReference type="Gene3D" id="1.20.58.530">
    <property type="match status" value="1"/>
</dbReference>
<dbReference type="GO" id="GO:0051015">
    <property type="term" value="F:actin filament binding"/>
    <property type="evidence" value="ECO:0007669"/>
    <property type="project" value="TreeGrafter"/>
</dbReference>